<evidence type="ECO:0000256" key="7">
    <source>
        <dbReference type="ARBA" id="ARBA00023015"/>
    </source>
</evidence>
<dbReference type="InterPro" id="IPR001374">
    <property type="entry name" value="R3H_dom"/>
</dbReference>
<feature type="compositionally biased region" description="Basic and acidic residues" evidence="11">
    <location>
        <begin position="1"/>
        <end position="28"/>
    </location>
</feature>
<feature type="domain" description="RING-type" evidence="13">
    <location>
        <begin position="58"/>
        <end position="114"/>
    </location>
</feature>
<accession>A0A5E8B4Q3</accession>
<comment type="subcellular location">
    <subcellularLocation>
        <location evidence="1">Nucleus</location>
    </subcellularLocation>
</comment>
<evidence type="ECO:0000259" key="14">
    <source>
        <dbReference type="PROSITE" id="PS51061"/>
    </source>
</evidence>
<organism evidence="15 16">
    <name type="scientific">Magnusiomyces paraingens</name>
    <dbReference type="NCBI Taxonomy" id="2606893"/>
    <lineage>
        <taxon>Eukaryota</taxon>
        <taxon>Fungi</taxon>
        <taxon>Dikarya</taxon>
        <taxon>Ascomycota</taxon>
        <taxon>Saccharomycotina</taxon>
        <taxon>Dipodascomycetes</taxon>
        <taxon>Dipodascales</taxon>
        <taxon>Dipodascaceae</taxon>
        <taxon>Magnusiomyces</taxon>
    </lineage>
</organism>
<dbReference type="OrthoDB" id="6512771at2759"/>
<dbReference type="SUPFAM" id="SSF82708">
    <property type="entry name" value="R3H domain"/>
    <property type="match status" value="1"/>
</dbReference>
<dbReference type="SUPFAM" id="SSF57903">
    <property type="entry name" value="FYVE/PHD zinc finger"/>
    <property type="match status" value="1"/>
</dbReference>
<protein>
    <recommendedName>
        <fullName evidence="17">R3H domain-containing protein</fullName>
    </recommendedName>
</protein>
<evidence type="ECO:0000256" key="10">
    <source>
        <dbReference type="PROSITE-ProRule" id="PRU00175"/>
    </source>
</evidence>
<evidence type="ECO:0000313" key="16">
    <source>
        <dbReference type="Proteomes" id="UP000398389"/>
    </source>
</evidence>
<evidence type="ECO:0000256" key="8">
    <source>
        <dbReference type="ARBA" id="ARBA00023163"/>
    </source>
</evidence>
<dbReference type="InterPro" id="IPR019787">
    <property type="entry name" value="Znf_PHD-finger"/>
</dbReference>
<dbReference type="GO" id="GO:0000122">
    <property type="term" value="P:negative regulation of transcription by RNA polymerase II"/>
    <property type="evidence" value="ECO:0007669"/>
    <property type="project" value="TreeGrafter"/>
</dbReference>
<evidence type="ECO:0000256" key="1">
    <source>
        <dbReference type="ARBA" id="ARBA00004123"/>
    </source>
</evidence>
<evidence type="ECO:0000256" key="9">
    <source>
        <dbReference type="ARBA" id="ARBA00023242"/>
    </source>
</evidence>
<dbReference type="PROSITE" id="PS50089">
    <property type="entry name" value="ZF_RING_2"/>
    <property type="match status" value="1"/>
</dbReference>
<keyword evidence="16" id="KW-1185">Reference proteome</keyword>
<sequence length="782" mass="87331">MPDLEVEHSHEDCHGHDHNHDHKNEHQHHQQQQHAHVYDKLDLAESLLAEIEDGQYICLVCADELDAKSPIWNCSVCYRVYHLPCIKQWAEKSLAFRADSPDPTVESWKCPSCSTTSSMIPREYRCWCKKELNPTYDGIAPHSCGQTCAAPLSCIHKCMAICHPGPHPECTALGPMIKCYCAKKSKQLPCILTSYSGWQCNNICGELLPCGMHKCQKKCHQGLCGDCSEKINATCYCGETVLPVTCNNLEPKQSVEIDAETGKQSKSWIGFFVCDKIQEGKYECNVHSYKLECNKRTADTYKCPLRPVEGETCPCGKSPVTDILGHPRSSCEETIPTCGQVCDKKLKCGHTCKYPCHEGECPRCYFVTDMRCRCGYNRFLVPCGFAVTGEKPICARRCTGNLNCRRHRCTNVCCEFEKKAIKYGKNAVWGKGYSVYDETIEREYKEKHGCTQTCNAMLNCGKHRCNKECHVRPCGPCLESSSEDWVCPCGRTILRAPVRCGTMLPTCPYECTRPTLCGHPTPKHPCHGDDKECDRCLRLVSKPCACGKNPEVKNVPCYQEYASCGQLCGKPMACGHPCPKMCHRPGECETKCSRCAEVHILGCKCGEISRTIPCKATAADREMNLLIPCEESCLEAARRRQLAEAFGMDPARQAPGEFEYSDNVIDLYLANPGWCTSTEKKIRDFALCHVGNGDNGTNKVLRFPPMKKYDRMFIHELATAYNIRSQSYDPEPQRNVVLFAPQRSGPTSGSSTPGEAGTVTVNGPVYIPRLTVGRYITEHGIA</sequence>
<keyword evidence="3" id="KW-0479">Metal-binding</keyword>
<dbReference type="Proteomes" id="UP000398389">
    <property type="component" value="Unassembled WGS sequence"/>
</dbReference>
<dbReference type="PANTHER" id="PTHR12360:SF12">
    <property type="entry name" value="TRANSCRIPTIONAL REPRESSOR NF-X1"/>
    <property type="match status" value="1"/>
</dbReference>
<keyword evidence="4" id="KW-0677">Repeat</keyword>
<dbReference type="AlphaFoldDB" id="A0A5E8B4Q3"/>
<evidence type="ECO:0000256" key="3">
    <source>
        <dbReference type="ARBA" id="ARBA00022723"/>
    </source>
</evidence>
<evidence type="ECO:0000256" key="6">
    <source>
        <dbReference type="ARBA" id="ARBA00022833"/>
    </source>
</evidence>
<dbReference type="CDD" id="cd06008">
    <property type="entry name" value="NF-X1-zinc-finger"/>
    <property type="match status" value="4"/>
</dbReference>
<dbReference type="InterPro" id="IPR036867">
    <property type="entry name" value="R3H_dom_sf"/>
</dbReference>
<comment type="similarity">
    <text evidence="2">Belongs to the NFX1 family.</text>
</comment>
<dbReference type="GO" id="GO:0000977">
    <property type="term" value="F:RNA polymerase II transcription regulatory region sequence-specific DNA binding"/>
    <property type="evidence" value="ECO:0007669"/>
    <property type="project" value="TreeGrafter"/>
</dbReference>
<evidence type="ECO:0000256" key="4">
    <source>
        <dbReference type="ARBA" id="ARBA00022737"/>
    </source>
</evidence>
<dbReference type="PANTHER" id="PTHR12360">
    <property type="entry name" value="NUCLEAR TRANSCRIPTION FACTOR, X-BOX BINDING 1 NFX1"/>
    <property type="match status" value="1"/>
</dbReference>
<dbReference type="InterPro" id="IPR000967">
    <property type="entry name" value="Znf_NFX1"/>
</dbReference>
<keyword evidence="7" id="KW-0805">Transcription regulation</keyword>
<keyword evidence="9" id="KW-0539">Nucleus</keyword>
<dbReference type="RefSeq" id="XP_031851512.1">
    <property type="nucleotide sequence ID" value="XM_031995621.1"/>
</dbReference>
<dbReference type="GeneID" id="43579721"/>
<gene>
    <name evidence="15" type="ORF">SAPINGB_P000898</name>
</gene>
<keyword evidence="6" id="KW-0862">Zinc</keyword>
<dbReference type="SMART" id="SM00438">
    <property type="entry name" value="ZnF_NFX"/>
    <property type="match status" value="6"/>
</dbReference>
<dbReference type="SMART" id="SM00393">
    <property type="entry name" value="R3H"/>
    <property type="match status" value="1"/>
</dbReference>
<dbReference type="Pfam" id="PF01424">
    <property type="entry name" value="R3H"/>
    <property type="match status" value="1"/>
</dbReference>
<proteinExistence type="inferred from homology"/>
<evidence type="ECO:0000256" key="11">
    <source>
        <dbReference type="SAM" id="MobiDB-lite"/>
    </source>
</evidence>
<name>A0A5E8B4Q3_9ASCO</name>
<dbReference type="InterPro" id="IPR019786">
    <property type="entry name" value="Zinc_finger_PHD-type_CS"/>
</dbReference>
<keyword evidence="8" id="KW-0804">Transcription</keyword>
<dbReference type="PROSITE" id="PS51061">
    <property type="entry name" value="R3H"/>
    <property type="match status" value="1"/>
</dbReference>
<dbReference type="PROSITE" id="PS50016">
    <property type="entry name" value="ZF_PHD_2"/>
    <property type="match status" value="1"/>
</dbReference>
<evidence type="ECO:0000259" key="13">
    <source>
        <dbReference type="PROSITE" id="PS50089"/>
    </source>
</evidence>
<dbReference type="Gene3D" id="3.30.1370.50">
    <property type="entry name" value="R3H-like domain"/>
    <property type="match status" value="1"/>
</dbReference>
<reference evidence="15 16" key="1">
    <citation type="submission" date="2019-09" db="EMBL/GenBank/DDBJ databases">
        <authorList>
            <person name="Brejova B."/>
        </authorList>
    </citation>
    <scope>NUCLEOTIDE SEQUENCE [LARGE SCALE GENOMIC DNA]</scope>
</reference>
<dbReference type="InterPro" id="IPR011011">
    <property type="entry name" value="Znf_FYVE_PHD"/>
</dbReference>
<evidence type="ECO:0000259" key="12">
    <source>
        <dbReference type="PROSITE" id="PS50016"/>
    </source>
</evidence>
<dbReference type="InterPro" id="IPR001841">
    <property type="entry name" value="Znf_RING"/>
</dbReference>
<feature type="region of interest" description="Disordered" evidence="11">
    <location>
        <begin position="1"/>
        <end position="35"/>
    </location>
</feature>
<dbReference type="EMBL" id="CABVLU010000001">
    <property type="protein sequence ID" value="VVT45802.1"/>
    <property type="molecule type" value="Genomic_DNA"/>
</dbReference>
<evidence type="ECO:0000256" key="2">
    <source>
        <dbReference type="ARBA" id="ARBA00007269"/>
    </source>
</evidence>
<evidence type="ECO:0000256" key="5">
    <source>
        <dbReference type="ARBA" id="ARBA00022771"/>
    </source>
</evidence>
<feature type="domain" description="R3H" evidence="14">
    <location>
        <begin position="676"/>
        <end position="742"/>
    </location>
</feature>
<dbReference type="GO" id="GO:0005634">
    <property type="term" value="C:nucleus"/>
    <property type="evidence" value="ECO:0007669"/>
    <property type="project" value="UniProtKB-SubCell"/>
</dbReference>
<keyword evidence="5 10" id="KW-0863">Zinc-finger</keyword>
<evidence type="ECO:0008006" key="17">
    <source>
        <dbReference type="Google" id="ProtNLM"/>
    </source>
</evidence>
<evidence type="ECO:0000313" key="15">
    <source>
        <dbReference type="EMBL" id="VVT45802.1"/>
    </source>
</evidence>
<feature type="domain" description="PHD-type" evidence="12">
    <location>
        <begin position="55"/>
        <end position="116"/>
    </location>
</feature>
<dbReference type="GO" id="GO:0000981">
    <property type="term" value="F:DNA-binding transcription factor activity, RNA polymerase II-specific"/>
    <property type="evidence" value="ECO:0007669"/>
    <property type="project" value="TreeGrafter"/>
</dbReference>
<dbReference type="Pfam" id="PF01422">
    <property type="entry name" value="zf-NF-X1"/>
    <property type="match status" value="5"/>
</dbReference>
<dbReference type="PROSITE" id="PS01359">
    <property type="entry name" value="ZF_PHD_1"/>
    <property type="match status" value="1"/>
</dbReference>
<dbReference type="InterPro" id="IPR034078">
    <property type="entry name" value="NFX1_fam"/>
</dbReference>
<dbReference type="GO" id="GO:0008270">
    <property type="term" value="F:zinc ion binding"/>
    <property type="evidence" value="ECO:0007669"/>
    <property type="project" value="UniProtKB-KW"/>
</dbReference>